<protein>
    <submittedName>
        <fullName evidence="4">Precorrin-6A/cobalt-precorrin-6A reductase</fullName>
    </submittedName>
</protein>
<evidence type="ECO:0000313" key="5">
    <source>
        <dbReference type="Proteomes" id="UP000319514"/>
    </source>
</evidence>
<dbReference type="EMBL" id="VFOQ01000001">
    <property type="protein sequence ID" value="TQL60172.1"/>
    <property type="molecule type" value="Genomic_DNA"/>
</dbReference>
<gene>
    <name evidence="4" type="ORF">FB474_1555</name>
</gene>
<keyword evidence="2" id="KW-0169">Cobalamin biosynthesis</keyword>
<dbReference type="AlphaFoldDB" id="A0A542ZIK3"/>
<proteinExistence type="predicted"/>
<evidence type="ECO:0000313" key="4">
    <source>
        <dbReference type="EMBL" id="TQL60172.1"/>
    </source>
</evidence>
<dbReference type="SUPFAM" id="SSF53822">
    <property type="entry name" value="Periplasmic binding protein-like I"/>
    <property type="match status" value="1"/>
</dbReference>
<dbReference type="InterPro" id="IPR003723">
    <property type="entry name" value="Precorrin-6x_reduct"/>
</dbReference>
<dbReference type="PANTHER" id="PTHR36925">
    <property type="entry name" value="COBALT-PRECORRIN-6A REDUCTASE"/>
    <property type="match status" value="1"/>
</dbReference>
<name>A0A542ZIK3_9MICO</name>
<dbReference type="RefSeq" id="WP_221632652.1">
    <property type="nucleotide sequence ID" value="NZ_BAAAKX010000021.1"/>
</dbReference>
<comment type="caution">
    <text evidence="4">The sequence shown here is derived from an EMBL/GenBank/DDBJ whole genome shotgun (WGS) entry which is preliminary data.</text>
</comment>
<dbReference type="PANTHER" id="PTHR36925:SF1">
    <property type="entry name" value="COBALT-PRECORRIN-6A REDUCTASE"/>
    <property type="match status" value="1"/>
</dbReference>
<comment type="pathway">
    <text evidence="1">Cofactor biosynthesis; adenosylcobalamin biosynthesis.</text>
</comment>
<dbReference type="PROSITE" id="PS51014">
    <property type="entry name" value="COBK_CBIJ"/>
    <property type="match status" value="1"/>
</dbReference>
<evidence type="ECO:0000256" key="1">
    <source>
        <dbReference type="ARBA" id="ARBA00004953"/>
    </source>
</evidence>
<dbReference type="NCBIfam" id="NF005968">
    <property type="entry name" value="PRK08057.1-2"/>
    <property type="match status" value="1"/>
</dbReference>
<dbReference type="UniPathway" id="UPA00148"/>
<sequence>MSGRQRVLVLGGTTEARQLAGCLATVPNVEVTSSLAGRVRDPVLPEGEVRVGGFGGEAGLARWLVERSIHRVIDATHPFAATITSHAARAATQVHVPLLVLRRPAWVAGPGDRWHEVGSLQEAARILPHLGRRPLLTTGRQGVDAFAHLDDLAFVVRTVDPPDVPLPRRHVLLLDRGPYTLVDELDLMVRHGIDVLVTKNSGGHATAAKLEAARRRGIPVVVVSRPPLPEGVPVVPGVEDALAWLGDGHR</sequence>
<keyword evidence="3" id="KW-0560">Oxidoreductase</keyword>
<dbReference type="InterPro" id="IPR028082">
    <property type="entry name" value="Peripla_BP_I"/>
</dbReference>
<dbReference type="GO" id="GO:0009236">
    <property type="term" value="P:cobalamin biosynthetic process"/>
    <property type="evidence" value="ECO:0007669"/>
    <property type="project" value="UniProtKB-UniPathway"/>
</dbReference>
<accession>A0A542ZIK3</accession>
<evidence type="ECO:0000256" key="3">
    <source>
        <dbReference type="ARBA" id="ARBA00023002"/>
    </source>
</evidence>
<reference evidence="4 5" key="1">
    <citation type="submission" date="2019-06" db="EMBL/GenBank/DDBJ databases">
        <title>Sequencing the genomes of 1000 actinobacteria strains.</title>
        <authorList>
            <person name="Klenk H.-P."/>
        </authorList>
    </citation>
    <scope>NUCLEOTIDE SEQUENCE [LARGE SCALE GENOMIC DNA]</scope>
    <source>
        <strain evidence="4 5">DSM 18082</strain>
    </source>
</reference>
<dbReference type="Proteomes" id="UP000319514">
    <property type="component" value="Unassembled WGS sequence"/>
</dbReference>
<keyword evidence="5" id="KW-1185">Reference proteome</keyword>
<dbReference type="GO" id="GO:0016994">
    <property type="term" value="F:precorrin-6A reductase activity"/>
    <property type="evidence" value="ECO:0007669"/>
    <property type="project" value="InterPro"/>
</dbReference>
<evidence type="ECO:0000256" key="2">
    <source>
        <dbReference type="ARBA" id="ARBA00022573"/>
    </source>
</evidence>
<dbReference type="NCBIfam" id="TIGR00715">
    <property type="entry name" value="precor6x_red"/>
    <property type="match status" value="1"/>
</dbReference>
<organism evidence="4 5">
    <name type="scientific">Oryzihumus leptocrescens</name>
    <dbReference type="NCBI Taxonomy" id="297536"/>
    <lineage>
        <taxon>Bacteria</taxon>
        <taxon>Bacillati</taxon>
        <taxon>Actinomycetota</taxon>
        <taxon>Actinomycetes</taxon>
        <taxon>Micrococcales</taxon>
        <taxon>Intrasporangiaceae</taxon>
        <taxon>Oryzihumus</taxon>
    </lineage>
</organism>
<dbReference type="Pfam" id="PF02571">
    <property type="entry name" value="CbiJ"/>
    <property type="match status" value="1"/>
</dbReference>